<feature type="non-terminal residue" evidence="2">
    <location>
        <position position="269"/>
    </location>
</feature>
<reference evidence="2 3" key="1">
    <citation type="journal article" date="2018" name="PLoS ONE">
        <title>The draft genome of Kipferlia bialata reveals reductive genome evolution in fornicate parasites.</title>
        <authorList>
            <person name="Tanifuji G."/>
            <person name="Takabayashi S."/>
            <person name="Kume K."/>
            <person name="Takagi M."/>
            <person name="Nakayama T."/>
            <person name="Kamikawa R."/>
            <person name="Inagaki Y."/>
            <person name="Hashimoto T."/>
        </authorList>
    </citation>
    <scope>NUCLEOTIDE SEQUENCE [LARGE SCALE GENOMIC DNA]</scope>
    <source>
        <strain evidence="2">NY0173</strain>
    </source>
</reference>
<sequence length="269" mass="29576">YTSQSGIAVIDELAQREILQSGTANALLGEAQPTAHTRRSAVKAMFNKLERRDLATYLFRLCASHALSEGTLEKTRARNEELQAQPVVMDVDTAGADTPRSREGDETAQEIEEEKRRAEEEREREREAEAAKSEKQCVNYEKMIAKQNQVIQRKWKIIMRKLKASGPSQTVTEANALVTGYQGKAIAGIKDIFVGPRPPTAVKPALPPVAPRTHNREMMAIFHSVPQPDMEPASLGSRASSRGSAPGSRPISQEESSDGVRIPTAPSFM</sequence>
<accession>A0A9K3DAL0</accession>
<dbReference type="Proteomes" id="UP000265618">
    <property type="component" value="Unassembled WGS sequence"/>
</dbReference>
<proteinExistence type="predicted"/>
<feature type="region of interest" description="Disordered" evidence="1">
    <location>
        <begin position="225"/>
        <end position="269"/>
    </location>
</feature>
<dbReference type="AlphaFoldDB" id="A0A9K3DAL0"/>
<keyword evidence="3" id="KW-1185">Reference proteome</keyword>
<comment type="caution">
    <text evidence="2">The sequence shown here is derived from an EMBL/GenBank/DDBJ whole genome shotgun (WGS) entry which is preliminary data.</text>
</comment>
<gene>
    <name evidence="2" type="ORF">KIPB_013193</name>
</gene>
<evidence type="ECO:0000256" key="1">
    <source>
        <dbReference type="SAM" id="MobiDB-lite"/>
    </source>
</evidence>
<feature type="compositionally biased region" description="Low complexity" evidence="1">
    <location>
        <begin position="232"/>
        <end position="250"/>
    </location>
</feature>
<organism evidence="2 3">
    <name type="scientific">Kipferlia bialata</name>
    <dbReference type="NCBI Taxonomy" id="797122"/>
    <lineage>
        <taxon>Eukaryota</taxon>
        <taxon>Metamonada</taxon>
        <taxon>Carpediemonas-like organisms</taxon>
        <taxon>Kipferlia</taxon>
    </lineage>
</organism>
<protein>
    <submittedName>
        <fullName evidence="2">Uncharacterized protein</fullName>
    </submittedName>
</protein>
<feature type="compositionally biased region" description="Basic and acidic residues" evidence="1">
    <location>
        <begin position="113"/>
        <end position="131"/>
    </location>
</feature>
<feature type="non-terminal residue" evidence="2">
    <location>
        <position position="1"/>
    </location>
</feature>
<evidence type="ECO:0000313" key="2">
    <source>
        <dbReference type="EMBL" id="GIQ90409.1"/>
    </source>
</evidence>
<dbReference type="EMBL" id="BDIP01006143">
    <property type="protein sequence ID" value="GIQ90409.1"/>
    <property type="molecule type" value="Genomic_DNA"/>
</dbReference>
<feature type="region of interest" description="Disordered" evidence="1">
    <location>
        <begin position="93"/>
        <end position="131"/>
    </location>
</feature>
<name>A0A9K3DAL0_9EUKA</name>
<evidence type="ECO:0000313" key="3">
    <source>
        <dbReference type="Proteomes" id="UP000265618"/>
    </source>
</evidence>